<reference evidence="2" key="1">
    <citation type="submission" date="2023-06" db="EMBL/GenBank/DDBJ databases">
        <authorList>
            <consortium name="Lawrence Berkeley National Laboratory"/>
            <person name="Ahrendt S."/>
            <person name="Sahu N."/>
            <person name="Indic B."/>
            <person name="Wong-Bajracharya J."/>
            <person name="Merenyi Z."/>
            <person name="Ke H.-M."/>
            <person name="Monk M."/>
            <person name="Kocsube S."/>
            <person name="Drula E."/>
            <person name="Lipzen A."/>
            <person name="Balint B."/>
            <person name="Henrissat B."/>
            <person name="Andreopoulos B."/>
            <person name="Martin F.M."/>
            <person name="Harder C.B."/>
            <person name="Rigling D."/>
            <person name="Ford K.L."/>
            <person name="Foster G.D."/>
            <person name="Pangilinan J."/>
            <person name="Papanicolaou A."/>
            <person name="Barry K."/>
            <person name="LaButti K."/>
            <person name="Viragh M."/>
            <person name="Koriabine M."/>
            <person name="Yan M."/>
            <person name="Riley R."/>
            <person name="Champramary S."/>
            <person name="Plett K.L."/>
            <person name="Tsai I.J."/>
            <person name="Slot J."/>
            <person name="Sipos G."/>
            <person name="Plett J."/>
            <person name="Nagy L.G."/>
            <person name="Grigoriev I.V."/>
        </authorList>
    </citation>
    <scope>NUCLEOTIDE SEQUENCE</scope>
    <source>
        <strain evidence="2">HWK02</strain>
    </source>
</reference>
<evidence type="ECO:0000256" key="1">
    <source>
        <dbReference type="SAM" id="Phobius"/>
    </source>
</evidence>
<name>A0AA39PMB0_9AGAR</name>
<sequence length="56" mass="6778">MRQNKKQRRTYRSVMPIYICVLYCMLTFLPLTMTVLTHHAKVYIVLLVAIVFFHIY</sequence>
<evidence type="ECO:0000313" key="3">
    <source>
        <dbReference type="Proteomes" id="UP001175228"/>
    </source>
</evidence>
<keyword evidence="1" id="KW-1133">Transmembrane helix</keyword>
<keyword evidence="1" id="KW-0472">Membrane</keyword>
<proteinExistence type="predicted"/>
<evidence type="ECO:0000313" key="2">
    <source>
        <dbReference type="EMBL" id="KAK0486729.1"/>
    </source>
</evidence>
<dbReference type="AlphaFoldDB" id="A0AA39PMB0"/>
<organism evidence="2 3">
    <name type="scientific">Armillaria luteobubalina</name>
    <dbReference type="NCBI Taxonomy" id="153913"/>
    <lineage>
        <taxon>Eukaryota</taxon>
        <taxon>Fungi</taxon>
        <taxon>Dikarya</taxon>
        <taxon>Basidiomycota</taxon>
        <taxon>Agaricomycotina</taxon>
        <taxon>Agaricomycetes</taxon>
        <taxon>Agaricomycetidae</taxon>
        <taxon>Agaricales</taxon>
        <taxon>Marasmiineae</taxon>
        <taxon>Physalacriaceae</taxon>
        <taxon>Armillaria</taxon>
    </lineage>
</organism>
<feature type="transmembrane region" description="Helical" evidence="1">
    <location>
        <begin position="12"/>
        <end position="32"/>
    </location>
</feature>
<keyword evidence="3" id="KW-1185">Reference proteome</keyword>
<comment type="caution">
    <text evidence="2">The sequence shown here is derived from an EMBL/GenBank/DDBJ whole genome shotgun (WGS) entry which is preliminary data.</text>
</comment>
<protein>
    <submittedName>
        <fullName evidence="2">Uncharacterized protein</fullName>
    </submittedName>
</protein>
<dbReference type="EMBL" id="JAUEPU010000045">
    <property type="protein sequence ID" value="KAK0486729.1"/>
    <property type="molecule type" value="Genomic_DNA"/>
</dbReference>
<feature type="transmembrane region" description="Helical" evidence="1">
    <location>
        <begin position="38"/>
        <end position="55"/>
    </location>
</feature>
<dbReference type="Proteomes" id="UP001175228">
    <property type="component" value="Unassembled WGS sequence"/>
</dbReference>
<keyword evidence="1" id="KW-0812">Transmembrane</keyword>
<accession>A0AA39PMB0</accession>
<gene>
    <name evidence="2" type="ORF">EDD18DRAFT_1193619</name>
</gene>